<dbReference type="AlphaFoldDB" id="A0A5P8P149"/>
<sequence>MIKFDKKAMQKFNEIPDDLKSQILSNVYCSNCQATVKIIDFTATLESGDLILNGKCEKCGGKVVRLLEMSLTEHIYSPN</sequence>
<dbReference type="OrthoDB" id="5363772at2"/>
<accession>A0A5P8P149</accession>
<protein>
    <submittedName>
        <fullName evidence="1">Uncharacterized protein</fullName>
    </submittedName>
</protein>
<gene>
    <name evidence="1" type="ORF">FJR48_06505</name>
</gene>
<dbReference type="EMBL" id="CP043617">
    <property type="protein sequence ID" value="QFR49394.1"/>
    <property type="molecule type" value="Genomic_DNA"/>
</dbReference>
<evidence type="ECO:0000313" key="2">
    <source>
        <dbReference type="Proteomes" id="UP000326944"/>
    </source>
</evidence>
<dbReference type="KEGG" id="sulg:FJR48_06505"/>
<organism evidence="1 2">
    <name type="scientific">Sulfurimonas lithotrophica</name>
    <dbReference type="NCBI Taxonomy" id="2590022"/>
    <lineage>
        <taxon>Bacteria</taxon>
        <taxon>Pseudomonadati</taxon>
        <taxon>Campylobacterota</taxon>
        <taxon>Epsilonproteobacteria</taxon>
        <taxon>Campylobacterales</taxon>
        <taxon>Sulfurimonadaceae</taxon>
        <taxon>Sulfurimonas</taxon>
    </lineage>
</organism>
<reference evidence="1 2" key="1">
    <citation type="submission" date="2019-09" db="EMBL/GenBank/DDBJ databases">
        <title>Sulfurimonas gotlandica sp. nov., a chemoautotrophic and psychrotolerant epsilonproteobacterium isolated from a pelagic redoxcline, and an emended description of the genus Sulfurimonas.</title>
        <authorList>
            <person name="Wang S."/>
            <person name="Jiang L."/>
            <person name="Shao S."/>
        </authorList>
    </citation>
    <scope>NUCLEOTIDE SEQUENCE [LARGE SCALE GENOMIC DNA]</scope>
    <source>
        <strain evidence="1 2">GYSZ_1</strain>
    </source>
</reference>
<evidence type="ECO:0000313" key="1">
    <source>
        <dbReference type="EMBL" id="QFR49394.1"/>
    </source>
</evidence>
<keyword evidence="2" id="KW-1185">Reference proteome</keyword>
<name>A0A5P8P149_9BACT</name>
<proteinExistence type="predicted"/>
<dbReference type="Proteomes" id="UP000326944">
    <property type="component" value="Chromosome"/>
</dbReference>
<dbReference type="RefSeq" id="WP_152307337.1">
    <property type="nucleotide sequence ID" value="NZ_CP043617.1"/>
</dbReference>